<evidence type="ECO:0000256" key="1">
    <source>
        <dbReference type="ARBA" id="ARBA00022980"/>
    </source>
</evidence>
<gene>
    <name evidence="3" type="primary">rpsP</name>
    <name evidence="5" type="ORF">GGR27_002097</name>
</gene>
<dbReference type="GO" id="GO:0005840">
    <property type="term" value="C:ribosome"/>
    <property type="evidence" value="ECO:0007669"/>
    <property type="project" value="UniProtKB-KW"/>
</dbReference>
<evidence type="ECO:0000256" key="4">
    <source>
        <dbReference type="SAM" id="MobiDB-lite"/>
    </source>
</evidence>
<dbReference type="InterPro" id="IPR023803">
    <property type="entry name" value="Ribosomal_bS16_dom_sf"/>
</dbReference>
<comment type="caution">
    <text evidence="5">The sequence shown here is derived from an EMBL/GenBank/DDBJ whole genome shotgun (WGS) entry which is preliminary data.</text>
</comment>
<evidence type="ECO:0000313" key="5">
    <source>
        <dbReference type="EMBL" id="NJC26587.1"/>
    </source>
</evidence>
<keyword evidence="6" id="KW-1185">Reference proteome</keyword>
<feature type="compositionally biased region" description="Low complexity" evidence="4">
    <location>
        <begin position="186"/>
        <end position="207"/>
    </location>
</feature>
<dbReference type="PANTHER" id="PTHR12919">
    <property type="entry name" value="30S RIBOSOMAL PROTEIN S16"/>
    <property type="match status" value="1"/>
</dbReference>
<dbReference type="HAMAP" id="MF_00385">
    <property type="entry name" value="Ribosomal_bS16"/>
    <property type="match status" value="1"/>
</dbReference>
<keyword evidence="2 3" id="KW-0687">Ribonucleoprotein</keyword>
<evidence type="ECO:0000313" key="6">
    <source>
        <dbReference type="Proteomes" id="UP000770785"/>
    </source>
</evidence>
<dbReference type="Gene3D" id="3.30.1320.10">
    <property type="match status" value="1"/>
</dbReference>
<dbReference type="Pfam" id="PF00886">
    <property type="entry name" value="Ribosomal_S16"/>
    <property type="match status" value="1"/>
</dbReference>
<sequence>MPVRLRLQRHGRRKRPFYHIVAADARAPRDGKFIEKLGTYNPMTVPATIDLDRMAAYNWLTKGAQPSNTVAAILRFKGVMYYKHLMRGVSKGALSQEDASEKWVAFIENKEGSAEAARQREDQKTADFHKAVGGTAPVIVEPEPEPEPEVVEPAAEVATPEPEVAEAQVPANAEDTLTTADDQPEEAAATEAAVAEAAGEGVAAAPTEDAEVAAAKVAGEAIAEAEAATAAEEGLKAAEEVAPEGASDVEKTA</sequence>
<feature type="compositionally biased region" description="Low complexity" evidence="4">
    <location>
        <begin position="158"/>
        <end position="174"/>
    </location>
</feature>
<dbReference type="PANTHER" id="PTHR12919:SF20">
    <property type="entry name" value="SMALL RIBOSOMAL SUBUNIT PROTEIN BS16M"/>
    <property type="match status" value="1"/>
</dbReference>
<evidence type="ECO:0000256" key="3">
    <source>
        <dbReference type="HAMAP-Rule" id="MF_00385"/>
    </source>
</evidence>
<accession>A0ABX0XBK3</accession>
<evidence type="ECO:0000256" key="2">
    <source>
        <dbReference type="ARBA" id="ARBA00023274"/>
    </source>
</evidence>
<protein>
    <recommendedName>
        <fullName evidence="3">Small ribosomal subunit protein bS16</fullName>
    </recommendedName>
</protein>
<proteinExistence type="inferred from homology"/>
<dbReference type="Proteomes" id="UP000770785">
    <property type="component" value="Unassembled WGS sequence"/>
</dbReference>
<name>A0ABX0XBK3_9BACT</name>
<dbReference type="EMBL" id="JAATJH010000003">
    <property type="protein sequence ID" value="NJC26587.1"/>
    <property type="molecule type" value="Genomic_DNA"/>
</dbReference>
<comment type="similarity">
    <text evidence="3">Belongs to the bacterial ribosomal protein bS16 family.</text>
</comment>
<reference evidence="5 6" key="1">
    <citation type="submission" date="2020-03" db="EMBL/GenBank/DDBJ databases">
        <title>Genomic Encyclopedia of Type Strains, Phase IV (KMG-IV): sequencing the most valuable type-strain genomes for metagenomic binning, comparative biology and taxonomic classification.</title>
        <authorList>
            <person name="Goeker M."/>
        </authorList>
    </citation>
    <scope>NUCLEOTIDE SEQUENCE [LARGE SCALE GENOMIC DNA]</scope>
    <source>
        <strain evidence="5 6">DSM 105096</strain>
    </source>
</reference>
<dbReference type="RefSeq" id="WP_168037357.1">
    <property type="nucleotide sequence ID" value="NZ_JAATJH010000003.1"/>
</dbReference>
<organism evidence="5 6">
    <name type="scientific">Neolewinella antarctica</name>
    <dbReference type="NCBI Taxonomy" id="442734"/>
    <lineage>
        <taxon>Bacteria</taxon>
        <taxon>Pseudomonadati</taxon>
        <taxon>Bacteroidota</taxon>
        <taxon>Saprospiria</taxon>
        <taxon>Saprospirales</taxon>
        <taxon>Lewinellaceae</taxon>
        <taxon>Neolewinella</taxon>
    </lineage>
</organism>
<dbReference type="SUPFAM" id="SSF54565">
    <property type="entry name" value="Ribosomal protein S16"/>
    <property type="match status" value="1"/>
</dbReference>
<dbReference type="NCBIfam" id="TIGR00002">
    <property type="entry name" value="S16"/>
    <property type="match status" value="1"/>
</dbReference>
<feature type="region of interest" description="Disordered" evidence="4">
    <location>
        <begin position="158"/>
        <end position="207"/>
    </location>
</feature>
<keyword evidence="1 3" id="KW-0689">Ribosomal protein</keyword>
<feature type="region of interest" description="Disordered" evidence="4">
    <location>
        <begin position="228"/>
        <end position="253"/>
    </location>
</feature>
<dbReference type="InterPro" id="IPR000307">
    <property type="entry name" value="Ribosomal_bS16"/>
</dbReference>